<gene>
    <name evidence="1" type="ORF">EVAR_87514_1</name>
</gene>
<comment type="caution">
    <text evidence="1">The sequence shown here is derived from an EMBL/GenBank/DDBJ whole genome shotgun (WGS) entry which is preliminary data.</text>
</comment>
<proteinExistence type="predicted"/>
<dbReference type="OrthoDB" id="264795at2759"/>
<evidence type="ECO:0000313" key="2">
    <source>
        <dbReference type="Proteomes" id="UP000299102"/>
    </source>
</evidence>
<sequence length="131" mass="14351">MKKNELASENAFHQKNYRISFQNLELLQISALGSSTAGRRDLGVLGIAVELAAGGRSIVLGTRLIHSLAAYKGLSTSSMTSRVVGGHHRSFINLEKIIRPSIEIMSDRKALQSTMRWKDTSAHLAATFQGR</sequence>
<dbReference type="EMBL" id="BGZK01000932">
    <property type="protein sequence ID" value="GBP65538.1"/>
    <property type="molecule type" value="Genomic_DNA"/>
</dbReference>
<name>A0A4C1XPW5_EUMVA</name>
<evidence type="ECO:0000313" key="1">
    <source>
        <dbReference type="EMBL" id="GBP65538.1"/>
    </source>
</evidence>
<dbReference type="Proteomes" id="UP000299102">
    <property type="component" value="Unassembled WGS sequence"/>
</dbReference>
<protein>
    <submittedName>
        <fullName evidence="1">Uncharacterized protein</fullName>
    </submittedName>
</protein>
<dbReference type="AlphaFoldDB" id="A0A4C1XPW5"/>
<reference evidence="1 2" key="1">
    <citation type="journal article" date="2019" name="Commun. Biol.">
        <title>The bagworm genome reveals a unique fibroin gene that provides high tensile strength.</title>
        <authorList>
            <person name="Kono N."/>
            <person name="Nakamura H."/>
            <person name="Ohtoshi R."/>
            <person name="Tomita M."/>
            <person name="Numata K."/>
            <person name="Arakawa K."/>
        </authorList>
    </citation>
    <scope>NUCLEOTIDE SEQUENCE [LARGE SCALE GENOMIC DNA]</scope>
</reference>
<keyword evidence="2" id="KW-1185">Reference proteome</keyword>
<accession>A0A4C1XPW5</accession>
<organism evidence="1 2">
    <name type="scientific">Eumeta variegata</name>
    <name type="common">Bagworm moth</name>
    <name type="synonym">Eumeta japonica</name>
    <dbReference type="NCBI Taxonomy" id="151549"/>
    <lineage>
        <taxon>Eukaryota</taxon>
        <taxon>Metazoa</taxon>
        <taxon>Ecdysozoa</taxon>
        <taxon>Arthropoda</taxon>
        <taxon>Hexapoda</taxon>
        <taxon>Insecta</taxon>
        <taxon>Pterygota</taxon>
        <taxon>Neoptera</taxon>
        <taxon>Endopterygota</taxon>
        <taxon>Lepidoptera</taxon>
        <taxon>Glossata</taxon>
        <taxon>Ditrysia</taxon>
        <taxon>Tineoidea</taxon>
        <taxon>Psychidae</taxon>
        <taxon>Oiketicinae</taxon>
        <taxon>Eumeta</taxon>
    </lineage>
</organism>